<dbReference type="OrthoDB" id="9807233at2"/>
<dbReference type="InterPro" id="IPR010213">
    <property type="entry name" value="TF_NusA"/>
</dbReference>
<keyword evidence="3 7" id="KW-0889">Transcription antitermination</keyword>
<dbReference type="GO" id="GO:0006353">
    <property type="term" value="P:DNA-templated transcription termination"/>
    <property type="evidence" value="ECO:0007669"/>
    <property type="project" value="UniProtKB-UniRule"/>
</dbReference>
<dbReference type="SUPFAM" id="SSF50249">
    <property type="entry name" value="Nucleic acid-binding proteins"/>
    <property type="match status" value="1"/>
</dbReference>
<feature type="compositionally biased region" description="Acidic residues" evidence="8">
    <location>
        <begin position="418"/>
        <end position="441"/>
    </location>
</feature>
<evidence type="ECO:0000256" key="2">
    <source>
        <dbReference type="ARBA" id="ARBA00022490"/>
    </source>
</evidence>
<dbReference type="InterPro" id="IPR004087">
    <property type="entry name" value="KH_dom"/>
</dbReference>
<dbReference type="PANTHER" id="PTHR22648:SF0">
    <property type="entry name" value="TRANSCRIPTION TERMINATION_ANTITERMINATION PROTEIN NUSA"/>
    <property type="match status" value="1"/>
</dbReference>
<evidence type="ECO:0000256" key="5">
    <source>
        <dbReference type="ARBA" id="ARBA00023015"/>
    </source>
</evidence>
<comment type="subunit">
    <text evidence="7">Monomer. Binds directly to the core enzyme of the DNA-dependent RNA polymerase and to nascent RNA.</text>
</comment>
<dbReference type="Pfam" id="PF00575">
    <property type="entry name" value="S1"/>
    <property type="match status" value="1"/>
</dbReference>
<dbReference type="InterPro" id="IPR009019">
    <property type="entry name" value="KH_sf_prok-type"/>
</dbReference>
<keyword evidence="5 7" id="KW-0805">Transcription regulation</keyword>
<dbReference type="InterPro" id="IPR003029">
    <property type="entry name" value="S1_domain"/>
</dbReference>
<dbReference type="InterPro" id="IPR036555">
    <property type="entry name" value="NusA_N_sf"/>
</dbReference>
<evidence type="ECO:0000256" key="4">
    <source>
        <dbReference type="ARBA" id="ARBA00022884"/>
    </source>
</evidence>
<dbReference type="FunFam" id="2.40.50.140:FF:000058">
    <property type="entry name" value="Transcription termination/antitermination protein NusA"/>
    <property type="match status" value="1"/>
</dbReference>
<proteinExistence type="inferred from homology"/>
<dbReference type="Pfam" id="PF13184">
    <property type="entry name" value="KH_NusA_1st"/>
    <property type="match status" value="1"/>
</dbReference>
<dbReference type="PANTHER" id="PTHR22648">
    <property type="entry name" value="TRANSCRIPTION TERMINATION FACTOR NUSA"/>
    <property type="match status" value="1"/>
</dbReference>
<protein>
    <recommendedName>
        <fullName evidence="7">Transcription termination/antitermination protein NusA</fullName>
    </recommendedName>
</protein>
<dbReference type="InterPro" id="IPR025249">
    <property type="entry name" value="TF_NusA_KH_1st"/>
</dbReference>
<dbReference type="GO" id="GO:0003723">
    <property type="term" value="F:RNA binding"/>
    <property type="evidence" value="ECO:0007669"/>
    <property type="project" value="UniProtKB-UniRule"/>
</dbReference>
<dbReference type="CDD" id="cd04455">
    <property type="entry name" value="S1_NusA"/>
    <property type="match status" value="1"/>
</dbReference>
<dbReference type="Pfam" id="PF08529">
    <property type="entry name" value="NusA_N"/>
    <property type="match status" value="1"/>
</dbReference>
<dbReference type="HAMAP" id="MF_00945_B">
    <property type="entry name" value="NusA_B"/>
    <property type="match status" value="1"/>
</dbReference>
<dbReference type="InterPro" id="IPR012340">
    <property type="entry name" value="NA-bd_OB-fold"/>
</dbReference>
<dbReference type="PROSITE" id="PS50084">
    <property type="entry name" value="KH_TYPE_1"/>
    <property type="match status" value="1"/>
</dbReference>
<comment type="similarity">
    <text evidence="7">Belongs to the NusA family.</text>
</comment>
<dbReference type="Pfam" id="PF26594">
    <property type="entry name" value="KH_NusA_2nd"/>
    <property type="match status" value="1"/>
</dbReference>
<dbReference type="NCBIfam" id="TIGR01953">
    <property type="entry name" value="NusA"/>
    <property type="match status" value="1"/>
</dbReference>
<dbReference type="InterPro" id="IPR013735">
    <property type="entry name" value="TF_NusA_N"/>
</dbReference>
<dbReference type="SMART" id="SM00322">
    <property type="entry name" value="KH"/>
    <property type="match status" value="2"/>
</dbReference>
<comment type="subcellular location">
    <subcellularLocation>
        <location evidence="7">Cytoplasm</location>
    </subcellularLocation>
</comment>
<dbReference type="HOGENOM" id="CLU_029242_0_0_7"/>
<gene>
    <name evidence="7" type="primary">nusA</name>
    <name evidence="10" type="ORF">DFW101_0174</name>
</gene>
<feature type="domain" description="S1 motif" evidence="9">
    <location>
        <begin position="136"/>
        <end position="200"/>
    </location>
</feature>
<dbReference type="PROSITE" id="PS50126">
    <property type="entry name" value="S1"/>
    <property type="match status" value="1"/>
</dbReference>
<evidence type="ECO:0000256" key="7">
    <source>
        <dbReference type="HAMAP-Rule" id="MF_00945"/>
    </source>
</evidence>
<dbReference type="SUPFAM" id="SSF69705">
    <property type="entry name" value="Transcription factor NusA, N-terminal domain"/>
    <property type="match status" value="1"/>
</dbReference>
<keyword evidence="2 7" id="KW-0963">Cytoplasm</keyword>
<dbReference type="CDD" id="cd02134">
    <property type="entry name" value="KH-II_NusA_rpt1"/>
    <property type="match status" value="1"/>
</dbReference>
<accession>G7QCN5</accession>
<dbReference type="Gene3D" id="3.30.1480.10">
    <property type="entry name" value="NusA, N-terminal domain"/>
    <property type="match status" value="1"/>
</dbReference>
<dbReference type="GO" id="GO:0005829">
    <property type="term" value="C:cytosol"/>
    <property type="evidence" value="ECO:0007669"/>
    <property type="project" value="TreeGrafter"/>
</dbReference>
<sequence>MTELKKAIDQISKDRGIDRDLLVDTLEEAVRSSVIRKYGENLDVEVSYNDEQGEIEVYQFKVVVEDDDVADPAAEICLADARAIDPNVALEDEMGFKLTVEDLGRIAAQSAKQVIIQRMRDAEQEIIYEEYKDRKGEIISGIIQRRDRSGWIINLGRTEALLPKEEQIPRERYKRGDRVQAYIIEVLPSGRGPQIIVSRTHADYMKALFAREVPEVSDGTVKIVGVARDPGSRAKVAVISKDRDVDPVGACVGIRGSRIQNIVQELRGERIDIVVWNPEIATYAANALSPARVTRISVDEDDKALEVVVTDDQLNLAIGRKGQNVKLAAKLLGWKIDIFTESRFREVNASKKFLEQLASVAEIPVDNIISAGFESMEQLADAPDEAIDAISGMTPSKRNDLRAALKLMGVVATRDAAAEGEDAEASEAQDAEASEAQDVEATDGQGAEAADGQDAEADGQDAAPAVPQDVETADPQDISKEGDDAAPHTPETDTTR</sequence>
<evidence type="ECO:0000313" key="10">
    <source>
        <dbReference type="EMBL" id="EHJ46191.1"/>
    </source>
</evidence>
<dbReference type="InterPro" id="IPR030842">
    <property type="entry name" value="TF_NusA_bacterial"/>
</dbReference>
<dbReference type="FunFam" id="3.30.300.20:FF:000002">
    <property type="entry name" value="Transcription termination/antitermination protein NusA"/>
    <property type="match status" value="1"/>
</dbReference>
<dbReference type="Gene3D" id="2.40.50.140">
    <property type="entry name" value="Nucleic acid-binding proteins"/>
    <property type="match status" value="1"/>
</dbReference>
<comment type="function">
    <text evidence="7">Participates in both transcription termination and antitermination.</text>
</comment>
<reference evidence="11" key="1">
    <citation type="journal article" date="2015" name="Genome Announc.">
        <title>High-Quality Draft Genome Sequence of Desulfovibrio carbinoliphilus FW-101-2B, an Organic Acid-Oxidizing Sulfate-Reducing Bacterium Isolated from Uranium(VI)-Contaminated Groundwater.</title>
        <authorList>
            <person name="Ramsay B.D."/>
            <person name="Hwang C."/>
            <person name="Woo H.L."/>
            <person name="Carroll S.L."/>
            <person name="Lucas S."/>
            <person name="Han J."/>
            <person name="Lapidus A.L."/>
            <person name="Cheng J.F."/>
            <person name="Goodwin L.A."/>
            <person name="Pitluck S."/>
            <person name="Peters L."/>
            <person name="Chertkov O."/>
            <person name="Held B."/>
            <person name="Detter J.C."/>
            <person name="Han C.S."/>
            <person name="Tapia R."/>
            <person name="Land M.L."/>
            <person name="Hauser L.J."/>
            <person name="Kyrpides N.C."/>
            <person name="Ivanova N.N."/>
            <person name="Mikhailova N."/>
            <person name="Pagani I."/>
            <person name="Woyke T."/>
            <person name="Arkin A.P."/>
            <person name="Dehal P."/>
            <person name="Chivian D."/>
            <person name="Criddle C.S."/>
            <person name="Wu W."/>
            <person name="Chakraborty R."/>
            <person name="Hazen T.C."/>
            <person name="Fields M.W."/>
        </authorList>
    </citation>
    <scope>NUCLEOTIDE SEQUENCE [LARGE SCALE GENOMIC DNA]</scope>
    <source>
        <strain evidence="11">FW-101-2B</strain>
    </source>
</reference>
<feature type="region of interest" description="Disordered" evidence="8">
    <location>
        <begin position="418"/>
        <end position="496"/>
    </location>
</feature>
<dbReference type="eggNOG" id="COG0195">
    <property type="taxonomic scope" value="Bacteria"/>
</dbReference>
<evidence type="ECO:0000256" key="8">
    <source>
        <dbReference type="SAM" id="MobiDB-lite"/>
    </source>
</evidence>
<evidence type="ECO:0000256" key="6">
    <source>
        <dbReference type="ARBA" id="ARBA00023163"/>
    </source>
</evidence>
<dbReference type="InterPro" id="IPR058582">
    <property type="entry name" value="KH_NusA_2nd"/>
</dbReference>
<dbReference type="GO" id="GO:0003700">
    <property type="term" value="F:DNA-binding transcription factor activity"/>
    <property type="evidence" value="ECO:0007669"/>
    <property type="project" value="InterPro"/>
</dbReference>
<dbReference type="AlphaFoldDB" id="G7QCN5"/>
<evidence type="ECO:0000256" key="1">
    <source>
        <dbReference type="ARBA" id="ARBA00022472"/>
    </source>
</evidence>
<dbReference type="RefSeq" id="WP_009179646.1">
    <property type="nucleotide sequence ID" value="NZ_CM001368.1"/>
</dbReference>
<dbReference type="STRING" id="694327.DFW101_0174"/>
<dbReference type="GO" id="GO:0031564">
    <property type="term" value="P:transcription antitermination"/>
    <property type="evidence" value="ECO:0007669"/>
    <property type="project" value="UniProtKB-UniRule"/>
</dbReference>
<dbReference type="Gene3D" id="3.30.300.20">
    <property type="match status" value="2"/>
</dbReference>
<dbReference type="EMBL" id="CM001368">
    <property type="protein sequence ID" value="EHJ46191.1"/>
    <property type="molecule type" value="Genomic_DNA"/>
</dbReference>
<dbReference type="CDD" id="cd22529">
    <property type="entry name" value="KH-II_NusA_rpt2"/>
    <property type="match status" value="1"/>
</dbReference>
<dbReference type="SMART" id="SM00316">
    <property type="entry name" value="S1"/>
    <property type="match status" value="1"/>
</dbReference>
<dbReference type="FunFam" id="3.30.300.20:FF:000005">
    <property type="entry name" value="Transcription termination/antitermination protein NusA"/>
    <property type="match status" value="1"/>
</dbReference>
<evidence type="ECO:0000313" key="11">
    <source>
        <dbReference type="Proteomes" id="UP000004662"/>
    </source>
</evidence>
<organism evidence="10 11">
    <name type="scientific">Solidesulfovibrio carbinoliphilus subsp. oakridgensis</name>
    <dbReference type="NCBI Taxonomy" id="694327"/>
    <lineage>
        <taxon>Bacteria</taxon>
        <taxon>Pseudomonadati</taxon>
        <taxon>Thermodesulfobacteriota</taxon>
        <taxon>Desulfovibrionia</taxon>
        <taxon>Desulfovibrionales</taxon>
        <taxon>Desulfovibrionaceae</taxon>
        <taxon>Solidesulfovibrio</taxon>
    </lineage>
</organism>
<keyword evidence="6 7" id="KW-0804">Transcription</keyword>
<name>G7QCN5_9BACT</name>
<keyword evidence="11" id="KW-1185">Reference proteome</keyword>
<dbReference type="Proteomes" id="UP000004662">
    <property type="component" value="Chromosome"/>
</dbReference>
<dbReference type="InterPro" id="IPR015946">
    <property type="entry name" value="KH_dom-like_a/b"/>
</dbReference>
<dbReference type="SUPFAM" id="SSF54814">
    <property type="entry name" value="Prokaryotic type KH domain (KH-domain type II)"/>
    <property type="match status" value="2"/>
</dbReference>
<evidence type="ECO:0000256" key="3">
    <source>
        <dbReference type="ARBA" id="ARBA00022814"/>
    </source>
</evidence>
<keyword evidence="1 7" id="KW-0806">Transcription termination</keyword>
<keyword evidence="4 7" id="KW-0694">RNA-binding</keyword>
<evidence type="ECO:0000259" key="9">
    <source>
        <dbReference type="PROSITE" id="PS50126"/>
    </source>
</evidence>
<feature type="compositionally biased region" description="Basic and acidic residues" evidence="8">
    <location>
        <begin position="477"/>
        <end position="496"/>
    </location>
</feature>